<feature type="domain" description="FAD-binding" evidence="2">
    <location>
        <begin position="7"/>
        <end position="347"/>
    </location>
</feature>
<dbReference type="AlphaFoldDB" id="A0A3G2URR0"/>
<dbReference type="PANTHER" id="PTHR43476:SF3">
    <property type="entry name" value="FAD-BINDING MONOOXYGENASE"/>
    <property type="match status" value="1"/>
</dbReference>
<gene>
    <name evidence="3" type="ORF">EBF16_01190</name>
    <name evidence="4" type="ORF">EBF16_01245</name>
</gene>
<name>A0A3G2URR0_SPHYA</name>
<evidence type="ECO:0000313" key="4">
    <source>
        <dbReference type="EMBL" id="AYO75648.1"/>
    </source>
</evidence>
<dbReference type="EMBL" id="CP033227">
    <property type="protein sequence ID" value="AYO75639.1"/>
    <property type="molecule type" value="Genomic_DNA"/>
</dbReference>
<dbReference type="InterPro" id="IPR050631">
    <property type="entry name" value="PheA/TfdB_FAD_monoxygenase"/>
</dbReference>
<dbReference type="GO" id="GO:0071949">
    <property type="term" value="F:FAD binding"/>
    <property type="evidence" value="ECO:0007669"/>
    <property type="project" value="InterPro"/>
</dbReference>
<evidence type="ECO:0000256" key="1">
    <source>
        <dbReference type="ARBA" id="ARBA00023002"/>
    </source>
</evidence>
<geneLocation type="plasmid" evidence="3">
    <name>pF1</name>
</geneLocation>
<keyword evidence="3" id="KW-0503">Monooxygenase</keyword>
<evidence type="ECO:0000313" key="3">
    <source>
        <dbReference type="EMBL" id="AYO75639.1"/>
    </source>
</evidence>
<dbReference type="Gene3D" id="3.30.70.2450">
    <property type="match status" value="1"/>
</dbReference>
<dbReference type="GO" id="GO:0008688">
    <property type="term" value="F:3-(3-hydroxyphenyl)propionate hydroxylase activity"/>
    <property type="evidence" value="ECO:0007669"/>
    <property type="project" value="TreeGrafter"/>
</dbReference>
<reference evidence="3 5" key="1">
    <citation type="submission" date="2018-10" db="EMBL/GenBank/DDBJ databases">
        <title>Characterization and genome analysis of a novel bacterium Sphingobium yanoikuyae SJTF8 capable of degrading PAHs.</title>
        <authorList>
            <person name="Yin C."/>
            <person name="Xiong W."/>
            <person name="Liang R."/>
        </authorList>
    </citation>
    <scope>NUCLEOTIDE SEQUENCE [LARGE SCALE GENOMIC DNA]</scope>
    <source>
        <strain evidence="3 5">SJTF8</strain>
        <plasmid evidence="5">pf1</plasmid>
        <plasmid evidence="3">pF1</plasmid>
    </source>
</reference>
<geneLocation type="plasmid" evidence="5">
    <name>pf1</name>
</geneLocation>
<sequence length="402" mass="44891">MSGNDRVVVVGAGPVGMVVALALTDAGIPVTVLESGETVCLDMRAPAFHAPTIDMLEDVGLLDRLLPVASLEREMRFSDRGLGMNVELDMQVLSRRFRNPYDMLVGQQWFTAQAYEMLSQRDCEVLFSHRVTSVEQTGESAVVHADTPNGPVRIAAPWVIGCDGAGSAVRISQNIEFEGYTWPERFLLIHTKEDFSDLYGRVNFIADGPKWQLVVRIPYGPGPDDWLFRVVSSVPEGMDVAEAASPDALQENLRRLRPGKSEFPVANWSIYNVHQRVAKTYRQGRVLLVGDAAHVNNPMGGQGLNSGIHDALNFAGKFKQVWADPGKDALLDLYDRQRRITNWEYIQKISVENKQRNEETDPAARRGNIDFLNSLKDNDDARFGFLHRWSMGESLDFAESVQ</sequence>
<dbReference type="InterPro" id="IPR036188">
    <property type="entry name" value="FAD/NAD-bd_sf"/>
</dbReference>
<dbReference type="InterPro" id="IPR002938">
    <property type="entry name" value="FAD-bd"/>
</dbReference>
<dbReference type="Proteomes" id="UP000280708">
    <property type="component" value="Plasmid pF1"/>
</dbReference>
<evidence type="ECO:0000313" key="5">
    <source>
        <dbReference type="Proteomes" id="UP000280708"/>
    </source>
</evidence>
<keyword evidence="1" id="KW-0560">Oxidoreductase</keyword>
<dbReference type="SUPFAM" id="SSF51905">
    <property type="entry name" value="FAD/NAD(P)-binding domain"/>
    <property type="match status" value="1"/>
</dbReference>
<keyword evidence="3" id="KW-0614">Plasmid</keyword>
<protein>
    <submittedName>
        <fullName evidence="3">FAD-binding monooxygenase</fullName>
    </submittedName>
</protein>
<dbReference type="PRINTS" id="PR00420">
    <property type="entry name" value="RNGMNOXGNASE"/>
</dbReference>
<dbReference type="RefSeq" id="WP_122129106.1">
    <property type="nucleotide sequence ID" value="NZ_CP033227.1"/>
</dbReference>
<dbReference type="Gene3D" id="3.50.50.60">
    <property type="entry name" value="FAD/NAD(P)-binding domain"/>
    <property type="match status" value="1"/>
</dbReference>
<proteinExistence type="predicted"/>
<dbReference type="Pfam" id="PF01494">
    <property type="entry name" value="FAD_binding_3"/>
    <property type="match status" value="1"/>
</dbReference>
<evidence type="ECO:0000259" key="2">
    <source>
        <dbReference type="Pfam" id="PF01494"/>
    </source>
</evidence>
<accession>A0A3G2URR0</accession>
<dbReference type="PANTHER" id="PTHR43476">
    <property type="entry name" value="3-(3-HYDROXY-PHENYL)PROPIONATE/3-HYDROXYCINNAMIC ACID HYDROXYLASE"/>
    <property type="match status" value="1"/>
</dbReference>
<organism evidence="3 5">
    <name type="scientific">Sphingobium yanoikuyae</name>
    <name type="common">Sphingomonas yanoikuyae</name>
    <dbReference type="NCBI Taxonomy" id="13690"/>
    <lineage>
        <taxon>Bacteria</taxon>
        <taxon>Pseudomonadati</taxon>
        <taxon>Pseudomonadota</taxon>
        <taxon>Alphaproteobacteria</taxon>
        <taxon>Sphingomonadales</taxon>
        <taxon>Sphingomonadaceae</taxon>
        <taxon>Sphingobium</taxon>
    </lineage>
</organism>
<dbReference type="EMBL" id="CP033227">
    <property type="protein sequence ID" value="AYO75648.1"/>
    <property type="molecule type" value="Genomic_DNA"/>
</dbReference>
<dbReference type="GO" id="GO:0019622">
    <property type="term" value="P:3-(3-hydroxy)phenylpropionate catabolic process"/>
    <property type="evidence" value="ECO:0007669"/>
    <property type="project" value="TreeGrafter"/>
</dbReference>